<organism evidence="2 3">
    <name type="scientific">Dyella japonica DSM 16301</name>
    <dbReference type="NCBI Taxonomy" id="1440762"/>
    <lineage>
        <taxon>Bacteria</taxon>
        <taxon>Pseudomonadati</taxon>
        <taxon>Pseudomonadota</taxon>
        <taxon>Gammaproteobacteria</taxon>
        <taxon>Lysobacterales</taxon>
        <taxon>Rhodanobacteraceae</taxon>
        <taxon>Dyella</taxon>
    </lineage>
</organism>
<evidence type="ECO:0000313" key="3">
    <source>
        <dbReference type="Proteomes" id="UP000035481"/>
    </source>
</evidence>
<dbReference type="AlphaFoldDB" id="A0A0G9GXU1"/>
<dbReference type="EMBL" id="JPLA01000060">
    <property type="protein sequence ID" value="KLD62051.1"/>
    <property type="molecule type" value="Genomic_DNA"/>
</dbReference>
<dbReference type="STRING" id="1440762.Y882_17720"/>
<name>A0A0G9GXU1_9GAMM</name>
<dbReference type="RefSeq" id="WP_046973222.1">
    <property type="nucleotide sequence ID" value="NZ_JPLA01000060.1"/>
</dbReference>
<feature type="chain" id="PRO_5002577592" evidence="1">
    <location>
        <begin position="23"/>
        <end position="114"/>
    </location>
</feature>
<evidence type="ECO:0000313" key="2">
    <source>
        <dbReference type="EMBL" id="KLD62051.1"/>
    </source>
</evidence>
<sequence>MKRRSIVLWVLLGCVVCSSAVAAGAPVRHVRLGPYRVERDVTPGRNRVVGTLTNVGRVPVHTAKVSFRLFDAKGHAIGRATDEVHNLAPGQTWKFHASARGNVSRARLLRIEDR</sequence>
<evidence type="ECO:0000256" key="1">
    <source>
        <dbReference type="SAM" id="SignalP"/>
    </source>
</evidence>
<dbReference type="InterPro" id="IPR047676">
    <property type="entry name" value="FxLYD_dom"/>
</dbReference>
<gene>
    <name evidence="2" type="ORF">Y882_17720</name>
</gene>
<dbReference type="Proteomes" id="UP000035481">
    <property type="component" value="Unassembled WGS sequence"/>
</dbReference>
<accession>A0A0G9GXU1</accession>
<keyword evidence="1" id="KW-0732">Signal</keyword>
<dbReference type="NCBIfam" id="NF038353">
    <property type="entry name" value="FxLYD_dom"/>
    <property type="match status" value="1"/>
</dbReference>
<proteinExistence type="predicted"/>
<dbReference type="PATRIC" id="fig|1440762.4.peg.3418"/>
<protein>
    <submittedName>
        <fullName evidence="2">Uncharacterized protein</fullName>
    </submittedName>
</protein>
<feature type="signal peptide" evidence="1">
    <location>
        <begin position="1"/>
        <end position="22"/>
    </location>
</feature>
<reference evidence="2 3" key="1">
    <citation type="journal article" date="2015" name="Antonie Van Leeuwenhoek">
        <title>A phylogenomic and molecular marker based taxonomic framework for the order Xanthomonadales: proposal to transfer the families Algiphilaceae and Solimonadaceae to the order Nevskiales ord. nov. and to create a new family within the order Xanthomonadales, the family Rhodanobacteraceae fam. nov., containing the genus Rhodanobacter and its closest relatives.</title>
        <authorList>
            <person name="Naushad S."/>
            <person name="Adeolu M."/>
            <person name="Wong S."/>
            <person name="Sohail M."/>
            <person name="Schellhorn H.E."/>
            <person name="Gupta R.S."/>
        </authorList>
    </citation>
    <scope>NUCLEOTIDE SEQUENCE [LARGE SCALE GENOMIC DNA]</scope>
    <source>
        <strain evidence="2 3">DSM 16301</strain>
    </source>
</reference>
<comment type="caution">
    <text evidence="2">The sequence shown here is derived from an EMBL/GenBank/DDBJ whole genome shotgun (WGS) entry which is preliminary data.</text>
</comment>